<evidence type="ECO:0000313" key="1">
    <source>
        <dbReference type="EMBL" id="PWW78158.1"/>
    </source>
</evidence>
<comment type="caution">
    <text evidence="1">The sequence shown here is derived from an EMBL/GenBank/DDBJ whole genome shotgun (WGS) entry which is preliminary data.</text>
</comment>
<name>A0A317SUT5_9PEZI</name>
<feature type="non-terminal residue" evidence="1">
    <location>
        <position position="1"/>
    </location>
</feature>
<reference evidence="1 2" key="1">
    <citation type="submission" date="2018-03" db="EMBL/GenBank/DDBJ databases">
        <title>Genomes of Pezizomycetes fungi and the evolution of truffles.</title>
        <authorList>
            <person name="Murat C."/>
            <person name="Payen T."/>
            <person name="Noel B."/>
            <person name="Kuo A."/>
            <person name="Martin F.M."/>
        </authorList>
    </citation>
    <scope>NUCLEOTIDE SEQUENCE [LARGE SCALE GENOMIC DNA]</scope>
    <source>
        <strain evidence="1">091103-1</strain>
    </source>
</reference>
<dbReference type="Proteomes" id="UP000246991">
    <property type="component" value="Unassembled WGS sequence"/>
</dbReference>
<keyword evidence="2" id="KW-1185">Reference proteome</keyword>
<protein>
    <submittedName>
        <fullName evidence="1">Uncharacterized protein</fullName>
    </submittedName>
</protein>
<gene>
    <name evidence="1" type="ORF">C7212DRAFT_128824</name>
</gene>
<proteinExistence type="predicted"/>
<organism evidence="1 2">
    <name type="scientific">Tuber magnatum</name>
    <name type="common">white Piedmont truffle</name>
    <dbReference type="NCBI Taxonomy" id="42249"/>
    <lineage>
        <taxon>Eukaryota</taxon>
        <taxon>Fungi</taxon>
        <taxon>Dikarya</taxon>
        <taxon>Ascomycota</taxon>
        <taxon>Pezizomycotina</taxon>
        <taxon>Pezizomycetes</taxon>
        <taxon>Pezizales</taxon>
        <taxon>Tuberaceae</taxon>
        <taxon>Tuber</taxon>
    </lineage>
</organism>
<accession>A0A317SUT5</accession>
<evidence type="ECO:0000313" key="2">
    <source>
        <dbReference type="Proteomes" id="UP000246991"/>
    </source>
</evidence>
<sequence length="60" mass="7538">FYYKLNYIKYYWDTMKHYTKDNCKYTIDRLQQTLSTALSSFSNSTIHDFYYKFLWCIQAY</sequence>
<dbReference type="AlphaFoldDB" id="A0A317SUT5"/>
<feature type="non-terminal residue" evidence="1">
    <location>
        <position position="60"/>
    </location>
</feature>
<dbReference type="EMBL" id="PYWC01000017">
    <property type="protein sequence ID" value="PWW78158.1"/>
    <property type="molecule type" value="Genomic_DNA"/>
</dbReference>